<name>A0ABD0J7S9_9CAEN</name>
<gene>
    <name evidence="1" type="ORF">BaRGS_00037808</name>
</gene>
<evidence type="ECO:0000313" key="2">
    <source>
        <dbReference type="Proteomes" id="UP001519460"/>
    </source>
</evidence>
<dbReference type="EMBL" id="JACVVK020000581">
    <property type="protein sequence ID" value="KAK7465023.1"/>
    <property type="molecule type" value="Genomic_DNA"/>
</dbReference>
<accession>A0ABD0J7S9</accession>
<reference evidence="1 2" key="1">
    <citation type="journal article" date="2023" name="Sci. Data">
        <title>Genome assembly of the Korean intertidal mud-creeper Batillaria attramentaria.</title>
        <authorList>
            <person name="Patra A.K."/>
            <person name="Ho P.T."/>
            <person name="Jun S."/>
            <person name="Lee S.J."/>
            <person name="Kim Y."/>
            <person name="Won Y.J."/>
        </authorList>
    </citation>
    <scope>NUCLEOTIDE SEQUENCE [LARGE SCALE GENOMIC DNA]</scope>
    <source>
        <strain evidence="1">Wonlab-2016</strain>
    </source>
</reference>
<organism evidence="1 2">
    <name type="scientific">Batillaria attramentaria</name>
    <dbReference type="NCBI Taxonomy" id="370345"/>
    <lineage>
        <taxon>Eukaryota</taxon>
        <taxon>Metazoa</taxon>
        <taxon>Spiralia</taxon>
        <taxon>Lophotrochozoa</taxon>
        <taxon>Mollusca</taxon>
        <taxon>Gastropoda</taxon>
        <taxon>Caenogastropoda</taxon>
        <taxon>Sorbeoconcha</taxon>
        <taxon>Cerithioidea</taxon>
        <taxon>Batillariidae</taxon>
        <taxon>Batillaria</taxon>
    </lineage>
</organism>
<keyword evidence="2" id="KW-1185">Reference proteome</keyword>
<evidence type="ECO:0000313" key="1">
    <source>
        <dbReference type="EMBL" id="KAK7465023.1"/>
    </source>
</evidence>
<dbReference type="Proteomes" id="UP001519460">
    <property type="component" value="Unassembled WGS sequence"/>
</dbReference>
<dbReference type="AlphaFoldDB" id="A0ABD0J7S9"/>
<proteinExistence type="predicted"/>
<sequence>MIVRKERTWNFSSCLMCFLYRVRDSHPYIRLDSTTRCVDLQFGGQLGVVTEYSSLVSTHHLAGFADSGRYFSDHRATRYITSVMSIQILAAGAEGPGAG</sequence>
<comment type="caution">
    <text evidence="1">The sequence shown here is derived from an EMBL/GenBank/DDBJ whole genome shotgun (WGS) entry which is preliminary data.</text>
</comment>
<protein>
    <submittedName>
        <fullName evidence="1">Uncharacterized protein</fullName>
    </submittedName>
</protein>